<proteinExistence type="predicted"/>
<sequence>MELERINPEYFAFEESVEDEGFLGLCFLKKAWVILSFRYCLVSLRVKCFVHEYLCLQICNIDDIKIIDCIYTYSKLIFQSESNKYYTKTENQNKQSRAKMTKSLKQTNKY</sequence>
<gene>
    <name evidence="2" type="ORF">MtrunA17_Chr7g0251261</name>
</gene>
<dbReference type="AlphaFoldDB" id="A0A396H1P5"/>
<protein>
    <submittedName>
        <fullName evidence="2">Uncharacterized protein</fullName>
    </submittedName>
</protein>
<dbReference type="Proteomes" id="UP000265566">
    <property type="component" value="Chromosome 7"/>
</dbReference>
<comment type="caution">
    <text evidence="2">The sequence shown here is derived from an EMBL/GenBank/DDBJ whole genome shotgun (WGS) entry which is preliminary data.</text>
</comment>
<name>A0A396H1P5_MEDTR</name>
<organism evidence="2">
    <name type="scientific">Medicago truncatula</name>
    <name type="common">Barrel medic</name>
    <name type="synonym">Medicago tribuloides</name>
    <dbReference type="NCBI Taxonomy" id="3880"/>
    <lineage>
        <taxon>Eukaryota</taxon>
        <taxon>Viridiplantae</taxon>
        <taxon>Streptophyta</taxon>
        <taxon>Embryophyta</taxon>
        <taxon>Tracheophyta</taxon>
        <taxon>Spermatophyta</taxon>
        <taxon>Magnoliopsida</taxon>
        <taxon>eudicotyledons</taxon>
        <taxon>Gunneridae</taxon>
        <taxon>Pentapetalae</taxon>
        <taxon>rosids</taxon>
        <taxon>fabids</taxon>
        <taxon>Fabales</taxon>
        <taxon>Fabaceae</taxon>
        <taxon>Papilionoideae</taxon>
        <taxon>50 kb inversion clade</taxon>
        <taxon>NPAAA clade</taxon>
        <taxon>Hologalegina</taxon>
        <taxon>IRL clade</taxon>
        <taxon>Trifolieae</taxon>
        <taxon>Medicago</taxon>
    </lineage>
</organism>
<dbReference type="Gramene" id="rna41859">
    <property type="protein sequence ID" value="RHN47282.1"/>
    <property type="gene ID" value="gene41859"/>
</dbReference>
<dbReference type="EMBL" id="PSQE01000007">
    <property type="protein sequence ID" value="RHN47282.1"/>
    <property type="molecule type" value="Genomic_DNA"/>
</dbReference>
<reference evidence="2" key="1">
    <citation type="journal article" date="2018" name="Nat. Plants">
        <title>Whole-genome landscape of Medicago truncatula symbiotic genes.</title>
        <authorList>
            <person name="Pecrix Y."/>
            <person name="Gamas P."/>
            <person name="Carrere S."/>
        </authorList>
    </citation>
    <scope>NUCLEOTIDE SEQUENCE</scope>
    <source>
        <tissue evidence="2">Leaves</tissue>
    </source>
</reference>
<accession>A0A396H1P5</accession>
<evidence type="ECO:0000313" key="2">
    <source>
        <dbReference type="EMBL" id="RHN47282.1"/>
    </source>
</evidence>
<evidence type="ECO:0000256" key="1">
    <source>
        <dbReference type="SAM" id="MobiDB-lite"/>
    </source>
</evidence>
<feature type="region of interest" description="Disordered" evidence="1">
    <location>
        <begin position="89"/>
        <end position="110"/>
    </location>
</feature>